<evidence type="ECO:0008006" key="2">
    <source>
        <dbReference type="Google" id="ProtNLM"/>
    </source>
</evidence>
<evidence type="ECO:0000313" key="1">
    <source>
        <dbReference type="EMBL" id="TYQ03832.1"/>
    </source>
</evidence>
<sequence>MGTFAADIAELKSLGGVLHGLADEAGRLSVGPSAGAPPATGGTFVPMAPGPLLGNLPFAPANTVLTSFLEASAISHELVEGVLVPSLQERLGETGDIMINVAEKFRSRDEQSAAELATAYTDATGAWVAQEPTA</sequence>
<comment type="caution">
    <text evidence="1">The sequence shown here is derived from an EMBL/GenBank/DDBJ whole genome shotgun (WGS) entry which is preliminary data.</text>
</comment>
<dbReference type="EMBL" id="VNIQ01000004">
    <property type="protein sequence ID" value="TYQ03832.1"/>
    <property type="molecule type" value="Genomic_DNA"/>
</dbReference>
<name>A0A652YNY3_NOCGL</name>
<accession>A0A652YNY3</accession>
<organism evidence="1">
    <name type="scientific">Nocardia globerula</name>
    <dbReference type="NCBI Taxonomy" id="1818"/>
    <lineage>
        <taxon>Bacteria</taxon>
        <taxon>Bacillati</taxon>
        <taxon>Actinomycetota</taxon>
        <taxon>Actinomycetes</taxon>
        <taxon>Mycobacteriales</taxon>
        <taxon>Nocardiaceae</taxon>
        <taxon>Nocardia</taxon>
    </lineage>
</organism>
<proteinExistence type="predicted"/>
<protein>
    <recommendedName>
        <fullName evidence="2">Excreted virulence factor EspC (Type VII ESX diderm)</fullName>
    </recommendedName>
</protein>
<dbReference type="AlphaFoldDB" id="A0A652YNY3"/>
<gene>
    <name evidence="1" type="ORF">FNL38_104200</name>
</gene>
<reference evidence="1" key="1">
    <citation type="submission" date="2019-07" db="EMBL/GenBank/DDBJ databases">
        <title>Genomic Encyclopedia of Type Strains, Phase IV (KMG-IV): sequencing the most valuable type-strain genomes for metagenomic binning, comparative biology and taxonomic classification.</title>
        <authorList>
            <person name="Goeker M."/>
        </authorList>
    </citation>
    <scope>NUCLEOTIDE SEQUENCE</scope>
    <source>
        <strain evidence="1">DSM 44596</strain>
    </source>
</reference>